<reference evidence="2" key="1">
    <citation type="submission" date="2009-09" db="EMBL/GenBank/DDBJ databases">
        <authorList>
            <person name="Weinstock G."/>
            <person name="Sodergren E."/>
            <person name="Clifton S."/>
            <person name="Fulton L."/>
            <person name="Fulton B."/>
            <person name="Courtney L."/>
            <person name="Fronick C."/>
            <person name="Harrison M."/>
            <person name="Strong C."/>
            <person name="Farmer C."/>
            <person name="Delahaunty K."/>
            <person name="Markovic C."/>
            <person name="Hall O."/>
            <person name="Minx P."/>
            <person name="Tomlinson C."/>
            <person name="Mitreva M."/>
            <person name="Nelson J."/>
            <person name="Hou S."/>
            <person name="Wollam A."/>
            <person name="Pepin K.H."/>
            <person name="Johnson M."/>
            <person name="Bhonagiri V."/>
            <person name="Nash W.E."/>
            <person name="Warren W."/>
            <person name="Chinwalla A."/>
            <person name="Mardis E.R."/>
            <person name="Wilson R.K."/>
        </authorList>
    </citation>
    <scope>NUCLEOTIDE SEQUENCE [LARGE SCALE GENOMIC DNA]</scope>
    <source>
        <strain evidence="2">ATCC 51259</strain>
    </source>
</reference>
<dbReference type="STRING" id="626522.GCWU000325_02196"/>
<accession>C9LIY5</accession>
<protein>
    <submittedName>
        <fullName evidence="2">Uncharacterized protein</fullName>
    </submittedName>
</protein>
<gene>
    <name evidence="2" type="ORF">GCWU000325_02196</name>
</gene>
<feature type="compositionally biased region" description="Basic and acidic residues" evidence="1">
    <location>
        <begin position="44"/>
        <end position="58"/>
    </location>
</feature>
<proteinExistence type="predicted"/>
<organism evidence="2 3">
    <name type="scientific">Alloprevotella tannerae ATCC 51259</name>
    <dbReference type="NCBI Taxonomy" id="626522"/>
    <lineage>
        <taxon>Bacteria</taxon>
        <taxon>Pseudomonadati</taxon>
        <taxon>Bacteroidota</taxon>
        <taxon>Bacteroidia</taxon>
        <taxon>Bacteroidales</taxon>
        <taxon>Prevotellaceae</taxon>
        <taxon>Alloprevotella</taxon>
    </lineage>
</organism>
<name>C9LIY5_9BACT</name>
<dbReference type="EMBL" id="ACIJ02000023">
    <property type="protein sequence ID" value="EEX70952.1"/>
    <property type="molecule type" value="Genomic_DNA"/>
</dbReference>
<keyword evidence="3" id="KW-1185">Reference proteome</keyword>
<sequence length="58" mass="7344">MRPHLHKFTKRRYYPSFSSIEQKRHNHRTNNNEKYLQRKKRERKPLPAKERKWPLITS</sequence>
<comment type="caution">
    <text evidence="2">The sequence shown here is derived from an EMBL/GenBank/DDBJ whole genome shotgun (WGS) entry which is preliminary data.</text>
</comment>
<evidence type="ECO:0000256" key="1">
    <source>
        <dbReference type="SAM" id="MobiDB-lite"/>
    </source>
</evidence>
<evidence type="ECO:0000313" key="3">
    <source>
        <dbReference type="Proteomes" id="UP000003460"/>
    </source>
</evidence>
<dbReference type="HOGENOM" id="CLU_2975583_0_0_10"/>
<dbReference type="AlphaFoldDB" id="C9LIY5"/>
<feature type="region of interest" description="Disordered" evidence="1">
    <location>
        <begin position="1"/>
        <end position="58"/>
    </location>
</feature>
<dbReference type="Proteomes" id="UP000003460">
    <property type="component" value="Unassembled WGS sequence"/>
</dbReference>
<feature type="compositionally biased region" description="Basic residues" evidence="1">
    <location>
        <begin position="1"/>
        <end position="13"/>
    </location>
</feature>
<evidence type="ECO:0000313" key="2">
    <source>
        <dbReference type="EMBL" id="EEX70952.1"/>
    </source>
</evidence>